<keyword evidence="1" id="KW-1133">Transmembrane helix</keyword>
<organism evidence="2 3">
    <name type="scientific">Colletotrichum incanum</name>
    <name type="common">Soybean anthracnose fungus</name>
    <dbReference type="NCBI Taxonomy" id="1573173"/>
    <lineage>
        <taxon>Eukaryota</taxon>
        <taxon>Fungi</taxon>
        <taxon>Dikarya</taxon>
        <taxon>Ascomycota</taxon>
        <taxon>Pezizomycotina</taxon>
        <taxon>Sordariomycetes</taxon>
        <taxon>Hypocreomycetidae</taxon>
        <taxon>Glomerellales</taxon>
        <taxon>Glomerellaceae</taxon>
        <taxon>Colletotrichum</taxon>
        <taxon>Colletotrichum spaethianum species complex</taxon>
    </lineage>
</organism>
<keyword evidence="1" id="KW-0812">Transmembrane</keyword>
<feature type="transmembrane region" description="Helical" evidence="1">
    <location>
        <begin position="91"/>
        <end position="109"/>
    </location>
</feature>
<dbReference type="EMBL" id="LFIW01001898">
    <property type="protein sequence ID" value="KZL80495.1"/>
    <property type="molecule type" value="Genomic_DNA"/>
</dbReference>
<evidence type="ECO:0000313" key="2">
    <source>
        <dbReference type="EMBL" id="KZL80495.1"/>
    </source>
</evidence>
<dbReference type="AlphaFoldDB" id="A0A161W0I7"/>
<accession>A0A161W0I7</accession>
<gene>
    <name evidence="2" type="ORF">CI238_08851</name>
</gene>
<keyword evidence="1" id="KW-0472">Membrane</keyword>
<feature type="transmembrane region" description="Helical" evidence="1">
    <location>
        <begin position="318"/>
        <end position="337"/>
    </location>
</feature>
<feature type="transmembrane region" description="Helical" evidence="1">
    <location>
        <begin position="121"/>
        <end position="142"/>
    </location>
</feature>
<keyword evidence="3" id="KW-1185">Reference proteome</keyword>
<evidence type="ECO:0000313" key="3">
    <source>
        <dbReference type="Proteomes" id="UP000076584"/>
    </source>
</evidence>
<dbReference type="Proteomes" id="UP000076584">
    <property type="component" value="Unassembled WGS sequence"/>
</dbReference>
<feature type="transmembrane region" description="Helical" evidence="1">
    <location>
        <begin position="349"/>
        <end position="369"/>
    </location>
</feature>
<dbReference type="STRING" id="1573173.A0A161W0I7"/>
<evidence type="ECO:0000256" key="1">
    <source>
        <dbReference type="SAM" id="Phobius"/>
    </source>
</evidence>
<feature type="transmembrane region" description="Helical" evidence="1">
    <location>
        <begin position="162"/>
        <end position="185"/>
    </location>
</feature>
<name>A0A161W0I7_COLIC</name>
<sequence length="379" mass="41873">MVAGSIDKILIHIVFPFITLAGLYVVSNLMINSGHAQLFVDSRALAVPLLPDGETLLRTFYTGVPALDSYLANLQFSIFPTVDGSSPALSLLGWHWMGLLLAVFTAMLVESLRSRRTRDLVLFALWGLAIQYAGYFIIMPLYCYVHLLSRPATSNAKMVPTSAAIQAVPVSVLVGLVFPSVAMCLSNRFHSSQSRQVAVAVWQNFPAWMAVIQILATKWIETGSGQQQEEPEMKDKRLNSSRSARRRVYKVVATASALIHILGLVPIVLAATGWPEDSASSQPSHIRPGTFFLPPRWDRKMQINGMADGAFNFLRYDYYVGNVAALAWVMFLQFPALVNWNAGSTGRLVFRDIACIFVLGPGFTIVNLMDRRDGRVTST</sequence>
<proteinExistence type="predicted"/>
<protein>
    <submittedName>
        <fullName evidence="2">Atma protein</fullName>
    </submittedName>
</protein>
<reference evidence="2 3" key="1">
    <citation type="submission" date="2015-06" db="EMBL/GenBank/DDBJ databases">
        <title>Survival trade-offs in plant roots during colonization by closely related pathogenic and mutualistic fungi.</title>
        <authorList>
            <person name="Hacquard S."/>
            <person name="Kracher B."/>
            <person name="Hiruma K."/>
            <person name="Weinman A."/>
            <person name="Muench P."/>
            <person name="Garrido Oter R."/>
            <person name="Ver Loren van Themaat E."/>
            <person name="Dallerey J.-F."/>
            <person name="Damm U."/>
            <person name="Henrissat B."/>
            <person name="Lespinet O."/>
            <person name="Thon M."/>
            <person name="Kemen E."/>
            <person name="McHardy A.C."/>
            <person name="Schulze-Lefert P."/>
            <person name="O'Connell R.J."/>
        </authorList>
    </citation>
    <scope>NUCLEOTIDE SEQUENCE [LARGE SCALE GENOMIC DNA]</scope>
    <source>
        <strain evidence="2 3">MAFF 238704</strain>
    </source>
</reference>
<feature type="transmembrane region" description="Helical" evidence="1">
    <location>
        <begin position="9"/>
        <end position="31"/>
    </location>
</feature>
<comment type="caution">
    <text evidence="2">The sequence shown here is derived from an EMBL/GenBank/DDBJ whole genome shotgun (WGS) entry which is preliminary data.</text>
</comment>
<feature type="transmembrane region" description="Helical" evidence="1">
    <location>
        <begin position="251"/>
        <end position="274"/>
    </location>
</feature>